<accession>A0ABS6H3K0</accession>
<proteinExistence type="predicted"/>
<dbReference type="PANTHER" id="PTHR43540:SF1">
    <property type="entry name" value="ISOCHORISMATASE HYDROLASE"/>
    <property type="match status" value="1"/>
</dbReference>
<dbReference type="Pfam" id="PF00857">
    <property type="entry name" value="Isochorismatase"/>
    <property type="match status" value="1"/>
</dbReference>
<evidence type="ECO:0000259" key="1">
    <source>
        <dbReference type="Pfam" id="PF00857"/>
    </source>
</evidence>
<keyword evidence="3" id="KW-1185">Reference proteome</keyword>
<reference evidence="2 3" key="1">
    <citation type="submission" date="2021-01" db="EMBL/GenBank/DDBJ databases">
        <title>Roseomonas sp. nov, a bacterium isolated from an oil production mixture in Yumen Oilfield.</title>
        <authorList>
            <person name="Wu D."/>
        </authorList>
    </citation>
    <scope>NUCLEOTIDE SEQUENCE [LARGE SCALE GENOMIC DNA]</scope>
    <source>
        <strain evidence="2 3">ROY-5-3</strain>
    </source>
</reference>
<gene>
    <name evidence="2" type="ORF">JJQ90_04820</name>
</gene>
<evidence type="ECO:0000313" key="3">
    <source>
        <dbReference type="Proteomes" id="UP000689967"/>
    </source>
</evidence>
<feature type="domain" description="Isochorismatase-like" evidence="1">
    <location>
        <begin position="26"/>
        <end position="199"/>
    </location>
</feature>
<sequence>MSGHPEAEIYHRQGMGKTAGMGQRPALVMVDFVVGFADPAHFGGGNIAPAIEQTVKLLAFARARKWPVAHTRVVYAEDGSDAGVFTLKAPSLLKLTEHSPLSQIVPELTPLPGEHIVRKQGASGFFDTNLASWLRYQGADTLVVTGCTTSGCVRATVVDSLQHNFRTIVATDCVGDRAIGPHEANLFDMGQKYADLLTRSEIEAAAG</sequence>
<dbReference type="RefSeq" id="WP_216873308.1">
    <property type="nucleotide sequence ID" value="NZ_JAERQM010000001.1"/>
</dbReference>
<organism evidence="2 3">
    <name type="scientific">Falsiroseomonas oleicola</name>
    <dbReference type="NCBI Taxonomy" id="2801474"/>
    <lineage>
        <taxon>Bacteria</taxon>
        <taxon>Pseudomonadati</taxon>
        <taxon>Pseudomonadota</taxon>
        <taxon>Alphaproteobacteria</taxon>
        <taxon>Acetobacterales</taxon>
        <taxon>Roseomonadaceae</taxon>
        <taxon>Falsiroseomonas</taxon>
    </lineage>
</organism>
<dbReference type="PANTHER" id="PTHR43540">
    <property type="entry name" value="PEROXYUREIDOACRYLATE/UREIDOACRYLATE AMIDOHYDROLASE-RELATED"/>
    <property type="match status" value="1"/>
</dbReference>
<dbReference type="Proteomes" id="UP000689967">
    <property type="component" value="Unassembled WGS sequence"/>
</dbReference>
<dbReference type="EMBL" id="JAERQM010000001">
    <property type="protein sequence ID" value="MBU8543014.1"/>
    <property type="molecule type" value="Genomic_DNA"/>
</dbReference>
<dbReference type="InterPro" id="IPR000868">
    <property type="entry name" value="Isochorismatase-like_dom"/>
</dbReference>
<protein>
    <submittedName>
        <fullName evidence="2">Isochorismatase family protein</fullName>
    </submittedName>
</protein>
<name>A0ABS6H3K0_9PROT</name>
<evidence type="ECO:0000313" key="2">
    <source>
        <dbReference type="EMBL" id="MBU8543014.1"/>
    </source>
</evidence>
<dbReference type="InterPro" id="IPR050272">
    <property type="entry name" value="Isochorismatase-like_hydrls"/>
</dbReference>
<comment type="caution">
    <text evidence="2">The sequence shown here is derived from an EMBL/GenBank/DDBJ whole genome shotgun (WGS) entry which is preliminary data.</text>
</comment>